<dbReference type="SUPFAM" id="SSF51556">
    <property type="entry name" value="Metallo-dependent hydrolases"/>
    <property type="match status" value="1"/>
</dbReference>
<dbReference type="GO" id="GO:0008270">
    <property type="term" value="F:zinc ion binding"/>
    <property type="evidence" value="ECO:0007669"/>
    <property type="project" value="InterPro"/>
</dbReference>
<dbReference type="PROSITE" id="PS51347">
    <property type="entry name" value="PHOSPHOTRIESTERASE_2"/>
    <property type="match status" value="1"/>
</dbReference>
<organism evidence="4 5">
    <name type="scientific">Streptomyces mirabilis</name>
    <dbReference type="NCBI Taxonomy" id="68239"/>
    <lineage>
        <taxon>Bacteria</taxon>
        <taxon>Bacillati</taxon>
        <taxon>Actinomycetota</taxon>
        <taxon>Actinomycetes</taxon>
        <taxon>Kitasatosporales</taxon>
        <taxon>Streptomycetaceae</taxon>
        <taxon>Streptomyces</taxon>
    </lineage>
</organism>
<evidence type="ECO:0000256" key="2">
    <source>
        <dbReference type="ARBA" id="ARBA00022801"/>
    </source>
</evidence>
<dbReference type="PANTHER" id="PTHR10819:SF3">
    <property type="entry name" value="PHOSPHOTRIESTERASE-RELATED PROTEIN"/>
    <property type="match status" value="1"/>
</dbReference>
<dbReference type="InterPro" id="IPR032466">
    <property type="entry name" value="Metal_Hydrolase"/>
</dbReference>
<evidence type="ECO:0000313" key="4">
    <source>
        <dbReference type="EMBL" id="SFG71100.1"/>
    </source>
</evidence>
<protein>
    <submittedName>
        <fullName evidence="4">Phosphotriesterase family protein</fullName>
    </submittedName>
</protein>
<dbReference type="InterPro" id="IPR001559">
    <property type="entry name" value="Phosphotriesterase"/>
</dbReference>
<comment type="caution">
    <text evidence="3">Lacks conserved residue(s) required for the propagation of feature annotation.</text>
</comment>
<name>A0A1I2U1U2_9ACTN</name>
<dbReference type="PANTHER" id="PTHR10819">
    <property type="entry name" value="PHOSPHOTRIESTERASE-RELATED"/>
    <property type="match status" value="1"/>
</dbReference>
<accession>A0A1I2U1U2</accession>
<proteinExistence type="inferred from homology"/>
<comment type="similarity">
    <text evidence="3">Belongs to the metallo-dependent hydrolases superfamily. Phosphotriesterase family.</text>
</comment>
<keyword evidence="2" id="KW-0378">Hydrolase</keyword>
<dbReference type="Pfam" id="PF02126">
    <property type="entry name" value="PTE"/>
    <property type="match status" value="1"/>
</dbReference>
<keyword evidence="1" id="KW-0479">Metal-binding</keyword>
<dbReference type="GO" id="GO:0016787">
    <property type="term" value="F:hydrolase activity"/>
    <property type="evidence" value="ECO:0007669"/>
    <property type="project" value="UniProtKB-KW"/>
</dbReference>
<sequence length="120" mass="13408">MAVDDLGTVLMHEHVFVLSEELRQSIPENWDEQLRIDDAVTRLTALAETGVSTIVDPTVIGLGRDVRRVAAVNERVDLDIIVATGLYTLVDVPNYFRHHRPGTLLGGPESMTDRFVRELT</sequence>
<dbReference type="RefSeq" id="WP_256259325.1">
    <property type="nucleotide sequence ID" value="NZ_FONR01000026.1"/>
</dbReference>
<dbReference type="EMBL" id="FONR01000026">
    <property type="protein sequence ID" value="SFG71100.1"/>
    <property type="molecule type" value="Genomic_DNA"/>
</dbReference>
<dbReference type="Proteomes" id="UP000181942">
    <property type="component" value="Unassembled WGS sequence"/>
</dbReference>
<dbReference type="Gene3D" id="3.20.20.140">
    <property type="entry name" value="Metal-dependent hydrolases"/>
    <property type="match status" value="1"/>
</dbReference>
<evidence type="ECO:0000313" key="5">
    <source>
        <dbReference type="Proteomes" id="UP000181942"/>
    </source>
</evidence>
<dbReference type="AlphaFoldDB" id="A0A1I2U1U2"/>
<evidence type="ECO:0000256" key="1">
    <source>
        <dbReference type="ARBA" id="ARBA00022723"/>
    </source>
</evidence>
<evidence type="ECO:0000256" key="3">
    <source>
        <dbReference type="PROSITE-ProRule" id="PRU00679"/>
    </source>
</evidence>
<reference evidence="4 5" key="1">
    <citation type="submission" date="2016-10" db="EMBL/GenBank/DDBJ databases">
        <authorList>
            <person name="de Groot N.N."/>
        </authorList>
    </citation>
    <scope>NUCLEOTIDE SEQUENCE [LARGE SCALE GENOMIC DNA]</scope>
    <source>
        <strain evidence="4 5">OK461</strain>
    </source>
</reference>
<gene>
    <name evidence="4" type="ORF">SAMN02787118_126122</name>
</gene>